<dbReference type="AlphaFoldDB" id="A0A8S1H805"/>
<feature type="repeat" description="Solcar" evidence="10">
    <location>
        <begin position="126"/>
        <end position="213"/>
    </location>
</feature>
<evidence type="ECO:0000256" key="4">
    <source>
        <dbReference type="ARBA" id="ARBA00022692"/>
    </source>
</evidence>
<keyword evidence="6" id="KW-0999">Mitochondrion inner membrane</keyword>
<keyword evidence="7 12" id="KW-1133">Transmembrane helix</keyword>
<keyword evidence="8" id="KW-0496">Mitochondrion</keyword>
<keyword evidence="9 10" id="KW-0472">Membrane</keyword>
<organism evidence="13 14">
    <name type="scientific">Caenorhabditis auriculariae</name>
    <dbReference type="NCBI Taxonomy" id="2777116"/>
    <lineage>
        <taxon>Eukaryota</taxon>
        <taxon>Metazoa</taxon>
        <taxon>Ecdysozoa</taxon>
        <taxon>Nematoda</taxon>
        <taxon>Chromadorea</taxon>
        <taxon>Rhabditida</taxon>
        <taxon>Rhabditina</taxon>
        <taxon>Rhabditomorpha</taxon>
        <taxon>Rhabditoidea</taxon>
        <taxon>Rhabditidae</taxon>
        <taxon>Peloderinae</taxon>
        <taxon>Caenorhabditis</taxon>
    </lineage>
</organism>
<dbReference type="SUPFAM" id="SSF103506">
    <property type="entry name" value="Mitochondrial carrier"/>
    <property type="match status" value="1"/>
</dbReference>
<keyword evidence="4 10" id="KW-0812">Transmembrane</keyword>
<dbReference type="GO" id="GO:0005743">
    <property type="term" value="C:mitochondrial inner membrane"/>
    <property type="evidence" value="ECO:0007669"/>
    <property type="project" value="UniProtKB-SubCell"/>
</dbReference>
<comment type="caution">
    <text evidence="13">The sequence shown here is derived from an EMBL/GenBank/DDBJ whole genome shotgun (WGS) entry which is preliminary data.</text>
</comment>
<gene>
    <name evidence="13" type="ORF">CAUJ_LOCUS5279</name>
</gene>
<comment type="subcellular location">
    <subcellularLocation>
        <location evidence="1">Mitochondrion inner membrane</location>
        <topology evidence="1">Multi-pass membrane protein</topology>
    </subcellularLocation>
</comment>
<evidence type="ECO:0000256" key="3">
    <source>
        <dbReference type="ARBA" id="ARBA00022448"/>
    </source>
</evidence>
<evidence type="ECO:0000256" key="5">
    <source>
        <dbReference type="ARBA" id="ARBA00022737"/>
    </source>
</evidence>
<comment type="similarity">
    <text evidence="2 11">Belongs to the mitochondrial carrier (TC 2.A.29) family.</text>
</comment>
<dbReference type="InterPro" id="IPR052465">
    <property type="entry name" value="Mito_NAD+_Carrier"/>
</dbReference>
<evidence type="ECO:0000256" key="7">
    <source>
        <dbReference type="ARBA" id="ARBA00022989"/>
    </source>
</evidence>
<evidence type="ECO:0000256" key="1">
    <source>
        <dbReference type="ARBA" id="ARBA00004448"/>
    </source>
</evidence>
<keyword evidence="14" id="KW-1185">Reference proteome</keyword>
<dbReference type="Gene3D" id="1.50.40.10">
    <property type="entry name" value="Mitochondrial carrier domain"/>
    <property type="match status" value="1"/>
</dbReference>
<dbReference type="PANTHER" id="PTHR46131:SF1">
    <property type="entry name" value="SD08549P"/>
    <property type="match status" value="1"/>
</dbReference>
<dbReference type="GO" id="GO:0051724">
    <property type="term" value="F:NAD transmembrane transporter activity"/>
    <property type="evidence" value="ECO:0007669"/>
    <property type="project" value="TreeGrafter"/>
</dbReference>
<evidence type="ECO:0000256" key="10">
    <source>
        <dbReference type="PROSITE-ProRule" id="PRU00282"/>
    </source>
</evidence>
<evidence type="ECO:0000256" key="8">
    <source>
        <dbReference type="ARBA" id="ARBA00023128"/>
    </source>
</evidence>
<evidence type="ECO:0000256" key="6">
    <source>
        <dbReference type="ARBA" id="ARBA00022792"/>
    </source>
</evidence>
<feature type="transmembrane region" description="Helical" evidence="12">
    <location>
        <begin position="124"/>
        <end position="147"/>
    </location>
</feature>
<evidence type="ECO:0008006" key="15">
    <source>
        <dbReference type="Google" id="ProtNLM"/>
    </source>
</evidence>
<keyword evidence="3 11" id="KW-0813">Transport</keyword>
<dbReference type="InterPro" id="IPR023395">
    <property type="entry name" value="MCP_dom_sf"/>
</dbReference>
<evidence type="ECO:0000256" key="2">
    <source>
        <dbReference type="ARBA" id="ARBA00006375"/>
    </source>
</evidence>
<dbReference type="EMBL" id="CAJGYM010000010">
    <property type="protein sequence ID" value="CAD6189360.1"/>
    <property type="molecule type" value="Genomic_DNA"/>
</dbReference>
<reference evidence="13" key="1">
    <citation type="submission" date="2020-10" db="EMBL/GenBank/DDBJ databases">
        <authorList>
            <person name="Kikuchi T."/>
        </authorList>
    </citation>
    <scope>NUCLEOTIDE SEQUENCE</scope>
    <source>
        <strain evidence="13">NKZ352</strain>
    </source>
</reference>
<accession>A0A8S1H805</accession>
<dbReference type="Proteomes" id="UP000835052">
    <property type="component" value="Unassembled WGS sequence"/>
</dbReference>
<evidence type="ECO:0000256" key="11">
    <source>
        <dbReference type="RuleBase" id="RU000488"/>
    </source>
</evidence>
<evidence type="ECO:0000256" key="12">
    <source>
        <dbReference type="SAM" id="Phobius"/>
    </source>
</evidence>
<evidence type="ECO:0000313" key="14">
    <source>
        <dbReference type="Proteomes" id="UP000835052"/>
    </source>
</evidence>
<name>A0A8S1H805_9PELO</name>
<keyword evidence="5" id="KW-0677">Repeat</keyword>
<dbReference type="InterPro" id="IPR018108">
    <property type="entry name" value="MCP_transmembrane"/>
</dbReference>
<dbReference type="PANTHER" id="PTHR46131">
    <property type="entry name" value="SD08549P"/>
    <property type="match status" value="1"/>
</dbReference>
<evidence type="ECO:0000313" key="13">
    <source>
        <dbReference type="EMBL" id="CAD6189360.1"/>
    </source>
</evidence>
<protein>
    <recommendedName>
        <fullName evidence="15">Solute carrier family 25 member 51</fullName>
    </recommendedName>
</protein>
<feature type="repeat" description="Solcar" evidence="10">
    <location>
        <begin position="27"/>
        <end position="111"/>
    </location>
</feature>
<dbReference type="OrthoDB" id="2139348at2759"/>
<dbReference type="Pfam" id="PF00153">
    <property type="entry name" value="Mito_carr"/>
    <property type="match status" value="2"/>
</dbReference>
<proteinExistence type="inferred from homology"/>
<sequence>MRTTTRALMFGLYEQFQKTLHCPHTGTFTFCHAQAAMCAGFVEASMCPLERVQVLLQTTAHHEKFRNSAEVVKQLRSHGVHEFYRGLSVILVRNGLSNLLFFGFREPLNRKLVEVTHRNDISNRFTGIVCDFVCGSLLGASISTLFYPAAVVKNHMQSKIGGPFENPFRVLKYLLVGRDRSALAIYSGVYLNFTRSMVAWGITNTIYEMLHRFASRYA</sequence>
<dbReference type="PROSITE" id="PS50920">
    <property type="entry name" value="SOLCAR"/>
    <property type="match status" value="2"/>
</dbReference>
<evidence type="ECO:0000256" key="9">
    <source>
        <dbReference type="ARBA" id="ARBA00023136"/>
    </source>
</evidence>